<dbReference type="PANTHER" id="PTHR48258">
    <property type="entry name" value="DUF4218 DOMAIN-CONTAINING PROTEIN-RELATED"/>
    <property type="match status" value="1"/>
</dbReference>
<protein>
    <recommendedName>
        <fullName evidence="3">DUF4218 domain-containing protein</fullName>
    </recommendedName>
</protein>
<feature type="region of interest" description="Disordered" evidence="2">
    <location>
        <begin position="871"/>
        <end position="915"/>
    </location>
</feature>
<evidence type="ECO:0000256" key="1">
    <source>
        <dbReference type="SAM" id="Coils"/>
    </source>
</evidence>
<gene>
    <name evidence="4" type="ORF">Tco_0802939</name>
</gene>
<dbReference type="Proteomes" id="UP001151760">
    <property type="component" value="Unassembled WGS sequence"/>
</dbReference>
<dbReference type="PANTHER" id="PTHR48258:SF14">
    <property type="entry name" value="OS02G0583300 PROTEIN"/>
    <property type="match status" value="1"/>
</dbReference>
<name>A0ABQ5A2X3_9ASTR</name>
<feature type="coiled-coil region" evidence="1">
    <location>
        <begin position="687"/>
        <end position="714"/>
    </location>
</feature>
<comment type="caution">
    <text evidence="4">The sequence shown here is derived from an EMBL/GenBank/DDBJ whole genome shotgun (WGS) entry which is preliminary data.</text>
</comment>
<feature type="domain" description="DUF4218" evidence="3">
    <location>
        <begin position="168"/>
        <end position="218"/>
    </location>
</feature>
<dbReference type="Pfam" id="PF13960">
    <property type="entry name" value="DUF4218"/>
    <property type="match status" value="1"/>
</dbReference>
<dbReference type="Pfam" id="PF02992">
    <property type="entry name" value="Transposase_21"/>
    <property type="match status" value="1"/>
</dbReference>
<reference evidence="4" key="2">
    <citation type="submission" date="2022-01" db="EMBL/GenBank/DDBJ databases">
        <authorList>
            <person name="Yamashiro T."/>
            <person name="Shiraishi A."/>
            <person name="Satake H."/>
            <person name="Nakayama K."/>
        </authorList>
    </citation>
    <scope>NUCLEOTIDE SEQUENCE</scope>
</reference>
<reference evidence="4" key="1">
    <citation type="journal article" date="2022" name="Int. J. Mol. Sci.">
        <title>Draft Genome of Tanacetum Coccineum: Genomic Comparison of Closely Related Tanacetum-Family Plants.</title>
        <authorList>
            <person name="Yamashiro T."/>
            <person name="Shiraishi A."/>
            <person name="Nakayama K."/>
            <person name="Satake H."/>
        </authorList>
    </citation>
    <scope>NUCLEOTIDE SEQUENCE</scope>
</reference>
<dbReference type="InterPro" id="IPR004242">
    <property type="entry name" value="Transposase_21"/>
</dbReference>
<evidence type="ECO:0000259" key="3">
    <source>
        <dbReference type="Pfam" id="PF13960"/>
    </source>
</evidence>
<proteinExistence type="predicted"/>
<accession>A0ABQ5A2X3</accession>
<dbReference type="EMBL" id="BQNB010011851">
    <property type="protein sequence ID" value="GJS95971.1"/>
    <property type="molecule type" value="Genomic_DNA"/>
</dbReference>
<evidence type="ECO:0000313" key="5">
    <source>
        <dbReference type="Proteomes" id="UP001151760"/>
    </source>
</evidence>
<evidence type="ECO:0000256" key="2">
    <source>
        <dbReference type="SAM" id="MobiDB-lite"/>
    </source>
</evidence>
<keyword evidence="1" id="KW-0175">Coiled coil</keyword>
<organism evidence="4 5">
    <name type="scientific">Tanacetum coccineum</name>
    <dbReference type="NCBI Taxonomy" id="301880"/>
    <lineage>
        <taxon>Eukaryota</taxon>
        <taxon>Viridiplantae</taxon>
        <taxon>Streptophyta</taxon>
        <taxon>Embryophyta</taxon>
        <taxon>Tracheophyta</taxon>
        <taxon>Spermatophyta</taxon>
        <taxon>Magnoliopsida</taxon>
        <taxon>eudicotyledons</taxon>
        <taxon>Gunneridae</taxon>
        <taxon>Pentapetalae</taxon>
        <taxon>asterids</taxon>
        <taxon>campanulids</taxon>
        <taxon>Asterales</taxon>
        <taxon>Asteraceae</taxon>
        <taxon>Asteroideae</taxon>
        <taxon>Anthemideae</taxon>
        <taxon>Anthemidinae</taxon>
        <taxon>Tanacetum</taxon>
    </lineage>
</organism>
<sequence>MLTMLIPGPRSPAKDIDVYLQPLIKELQELWKGVWTKDAATYWPFLLLKHNLDVMHIEKNALEALLNTLLDNDKSKDTIKARQDLETLRVRKELWLKKTKREVGVRLPDGFGSNFKQKVTADDNNITGMKSHDCHIMMHRLLPYGVQQYLPKNIAAPIIELCLFFKQLCARTLMQQDMAKAKKQSISIMIELEKIFPPAFFDIMIHVAIHLPDEAILGSIAEGYVSEEALTFCSRYLKDDVETRFNRLGRNDDGLPEEEPDKFQVFRSVCKLTGRMKETRLTTDVRQAVVWFVLNNSPEVDADILAYREESPDNVETSFPAWFNHKIREKKVTDGCSEELFSLACGPIMHVTYPACMVVEHVYHRDVAESDQDVIHGSSSSHVTLSVGLTNLEHTDLSINAQSTEVDAPPVNDDNANANEDNADFINNEDDVVAHVLDDDDVVVSDDFDLEVNPSTMLRKLSSDMACLAPRSHGGDVGGSPPRQPNRPSAKSYFNLAEWYNNQEKVVVGKNVYTVGERVRLGLQLKLRLLWRKNKNMIKAQQYTIYIRPRKQRITVVSRSMKNAANRAKNTIPTHQGKKSFAQGRNEYKVEKGHHEDLIQTWKKTHSNSKTGQFKYEENKQRYLKMKAMQDQIRAGVIPYKTDQEILDEVVPSDNRQNMSGMGRKLPDGGSTSRRLANQAFADVMTHEQMTQILRQKEQENELLRKQAEEAHQRAYLAALKADSADQRASAAYQNTETMYGAVGQFFSHYNSSNSARPFMPPAFNLVPPPPPATMPQLAPEWAHLLNPPMPYNQQLPPYYTGPPHYTDPPHYTRPLQPLQRPYTGPFPFTPVTNNTFNNCYRPTINSNLASSSNPQNELSRYITNPHMNDARSIEQLAQDNARGEDNNESASGEDEEGEEGEQHSSDGDYSSESE</sequence>
<evidence type="ECO:0000313" key="4">
    <source>
        <dbReference type="EMBL" id="GJS95971.1"/>
    </source>
</evidence>
<keyword evidence="5" id="KW-1185">Reference proteome</keyword>
<dbReference type="InterPro" id="IPR025452">
    <property type="entry name" value="DUF4218"/>
</dbReference>